<proteinExistence type="predicted"/>
<dbReference type="PANTHER" id="PTHR36571:SF1">
    <property type="entry name" value="PROTEIN YGIW"/>
    <property type="match status" value="1"/>
</dbReference>
<dbReference type="Gene3D" id="2.40.50.200">
    <property type="entry name" value="Bacterial OB-fold"/>
    <property type="match status" value="1"/>
</dbReference>
<keyword evidence="1" id="KW-0732">Signal</keyword>
<name>A0A1B2M3Y4_9GAMM</name>
<evidence type="ECO:0000313" key="3">
    <source>
        <dbReference type="Proteomes" id="UP000093391"/>
    </source>
</evidence>
<protein>
    <submittedName>
        <fullName evidence="2">Uncharacterized protein</fullName>
    </submittedName>
</protein>
<dbReference type="STRING" id="1789224.BFG52_05475"/>
<dbReference type="PANTHER" id="PTHR36571">
    <property type="entry name" value="PROTEIN YGIW"/>
    <property type="match status" value="1"/>
</dbReference>
<organism evidence="2 3">
    <name type="scientific">Acinetobacter larvae</name>
    <dbReference type="NCBI Taxonomy" id="1789224"/>
    <lineage>
        <taxon>Bacteria</taxon>
        <taxon>Pseudomonadati</taxon>
        <taxon>Pseudomonadota</taxon>
        <taxon>Gammaproteobacteria</taxon>
        <taxon>Moraxellales</taxon>
        <taxon>Moraxellaceae</taxon>
        <taxon>Acinetobacter</taxon>
    </lineage>
</organism>
<dbReference type="Pfam" id="PF04076">
    <property type="entry name" value="BOF"/>
    <property type="match status" value="1"/>
</dbReference>
<evidence type="ECO:0000256" key="1">
    <source>
        <dbReference type="ARBA" id="ARBA00022729"/>
    </source>
</evidence>
<gene>
    <name evidence="2" type="ORF">BFG52_05475</name>
</gene>
<reference evidence="2 3" key="1">
    <citation type="submission" date="2016-08" db="EMBL/GenBank/DDBJ databases">
        <authorList>
            <person name="Seilhamer J.J."/>
        </authorList>
    </citation>
    <scope>NUCLEOTIDE SEQUENCE [LARGE SCALE GENOMIC DNA]</scope>
    <source>
        <strain evidence="2 3">BRTC-1</strain>
    </source>
</reference>
<dbReference type="KEGG" id="ala:BFG52_05475"/>
<dbReference type="InterPro" id="IPR005220">
    <property type="entry name" value="CarO-like"/>
</dbReference>
<dbReference type="EMBL" id="CP016895">
    <property type="protein sequence ID" value="AOA59884.1"/>
    <property type="molecule type" value="Genomic_DNA"/>
</dbReference>
<dbReference type="SUPFAM" id="SSF101756">
    <property type="entry name" value="Hypothetical protein YgiW"/>
    <property type="match status" value="1"/>
</dbReference>
<dbReference type="OrthoDB" id="598245at2"/>
<keyword evidence="3" id="KW-1185">Reference proteome</keyword>
<dbReference type="AlphaFoldDB" id="A0A1B2M3Y4"/>
<sequence>MQSMAANQHTVNSNAVAAAQAQQHAVNQDAIAAMTLSTVQQALNYADDRKVKLRGYVVKAIGDEKYQFRDQTGTITVDIDDELWQGRAISANTPITIWGEVDIDYKPMKRVEIDVDGVQF</sequence>
<dbReference type="InterPro" id="IPR036700">
    <property type="entry name" value="BOBF_sf"/>
</dbReference>
<evidence type="ECO:0000313" key="2">
    <source>
        <dbReference type="EMBL" id="AOA59884.1"/>
    </source>
</evidence>
<accession>A0A1B2M3Y4</accession>
<dbReference type="Proteomes" id="UP000093391">
    <property type="component" value="Chromosome"/>
</dbReference>
<dbReference type="NCBIfam" id="NF033674">
    <property type="entry name" value="stress_OB_fold"/>
    <property type="match status" value="1"/>
</dbReference>